<feature type="domain" description="Transcriptional repressor PaaX-like C-terminal" evidence="2">
    <location>
        <begin position="172"/>
        <end position="259"/>
    </location>
</feature>
<dbReference type="PANTHER" id="PTHR30319">
    <property type="entry name" value="PHENYLACETIC ACID REGULATOR-RELATED TRANSCRIPTIONAL REPRESSOR"/>
    <property type="match status" value="1"/>
</dbReference>
<dbReference type="OrthoDB" id="2270427at2"/>
<keyword evidence="5" id="KW-1185">Reference proteome</keyword>
<proteinExistence type="predicted"/>
<evidence type="ECO:0000313" key="4">
    <source>
        <dbReference type="EMBL" id="TQL91121.1"/>
    </source>
</evidence>
<dbReference type="GO" id="GO:0006351">
    <property type="term" value="P:DNA-templated transcription"/>
    <property type="evidence" value="ECO:0007669"/>
    <property type="project" value="InterPro"/>
</dbReference>
<dbReference type="PIRSF" id="PIRSF020623">
    <property type="entry name" value="PaaX"/>
    <property type="match status" value="1"/>
</dbReference>
<dbReference type="Gene3D" id="1.20.58.1460">
    <property type="match status" value="1"/>
</dbReference>
<feature type="domain" description="Transcriptional repressor PaaX-like N-terminal" evidence="1">
    <location>
        <begin position="2"/>
        <end position="70"/>
    </location>
</feature>
<gene>
    <name evidence="4" type="ORF">FB558_8670</name>
</gene>
<evidence type="ECO:0000313" key="5">
    <source>
        <dbReference type="Proteomes" id="UP000315677"/>
    </source>
</evidence>
<dbReference type="Gene3D" id="1.10.10.10">
    <property type="entry name" value="Winged helix-like DNA-binding domain superfamily/Winged helix DNA-binding domain"/>
    <property type="match status" value="1"/>
</dbReference>
<name>A0A543C218_9PSEU</name>
<dbReference type="PANTHER" id="PTHR30319:SF1">
    <property type="entry name" value="TRANSCRIPTIONAL REPRESSOR PAAX"/>
    <property type="match status" value="1"/>
</dbReference>
<accession>A0A543C218</accession>
<organism evidence="4 5">
    <name type="scientific">Pseudonocardia kunmingensis</name>
    <dbReference type="NCBI Taxonomy" id="630975"/>
    <lineage>
        <taxon>Bacteria</taxon>
        <taxon>Bacillati</taxon>
        <taxon>Actinomycetota</taxon>
        <taxon>Actinomycetes</taxon>
        <taxon>Pseudonocardiales</taxon>
        <taxon>Pseudonocardiaceae</taxon>
        <taxon>Pseudonocardia</taxon>
    </lineage>
</organism>
<evidence type="ECO:0000259" key="1">
    <source>
        <dbReference type="Pfam" id="PF07848"/>
    </source>
</evidence>
<reference evidence="4 5" key="1">
    <citation type="submission" date="2019-06" db="EMBL/GenBank/DDBJ databases">
        <title>Sequencing the genomes of 1000 actinobacteria strains.</title>
        <authorList>
            <person name="Klenk H.-P."/>
        </authorList>
    </citation>
    <scope>NUCLEOTIDE SEQUENCE [LARGE SCALE GENOMIC DNA]</scope>
    <source>
        <strain evidence="4 5">DSM 45301</strain>
    </source>
</reference>
<dbReference type="Proteomes" id="UP000315677">
    <property type="component" value="Unassembled WGS sequence"/>
</dbReference>
<evidence type="ECO:0000259" key="3">
    <source>
        <dbReference type="Pfam" id="PF20803"/>
    </source>
</evidence>
<sequence>MKARSLVFDLFGDYLRYRGGEARLRSLVSLMGCFDVPEPTVRVVVTRLRKEGWLSSRREGRETLYALTDAAWALLDEGRERIFHRVQGPWDGQWHMVIYSVPEAERGLREQLRKKLAWVGFGPLSAAVWLSPHDRTGQVREAFAGEPAVQLDVFRSRSGGTEADRDIAARAWDLEELDGAYAQLLEAYQPRLAAYRAGELQGADALVERMNLVHDYRRFPFRDPDLPPELLPAGWNGRRAHEVFLEAHGLLRGPAEACVDALTGAVAMPEEAAG</sequence>
<feature type="domain" description="Transcriptional repressor PaaX-like central Cas2-like" evidence="3">
    <location>
        <begin position="88"/>
        <end position="167"/>
    </location>
</feature>
<dbReference type="Pfam" id="PF08223">
    <property type="entry name" value="PaaX_C"/>
    <property type="match status" value="1"/>
</dbReference>
<evidence type="ECO:0000259" key="2">
    <source>
        <dbReference type="Pfam" id="PF08223"/>
    </source>
</evidence>
<dbReference type="InterPro" id="IPR012906">
    <property type="entry name" value="PaaX-like_N"/>
</dbReference>
<dbReference type="SUPFAM" id="SSF46785">
    <property type="entry name" value="Winged helix' DNA-binding domain"/>
    <property type="match status" value="1"/>
</dbReference>
<protein>
    <submittedName>
        <fullName evidence="4">PaaX family transcriptional regulator</fullName>
    </submittedName>
</protein>
<dbReference type="Pfam" id="PF20803">
    <property type="entry name" value="PaaX_M"/>
    <property type="match status" value="1"/>
</dbReference>
<dbReference type="EMBL" id="VFPA01000010">
    <property type="protein sequence ID" value="TQL91121.1"/>
    <property type="molecule type" value="Genomic_DNA"/>
</dbReference>
<dbReference type="Gene3D" id="3.30.70.2650">
    <property type="match status" value="1"/>
</dbReference>
<dbReference type="InterPro" id="IPR036388">
    <property type="entry name" value="WH-like_DNA-bd_sf"/>
</dbReference>
<dbReference type="InterPro" id="IPR013225">
    <property type="entry name" value="PaaX_C"/>
</dbReference>
<dbReference type="InterPro" id="IPR036390">
    <property type="entry name" value="WH_DNA-bd_sf"/>
</dbReference>
<dbReference type="RefSeq" id="WP_142065507.1">
    <property type="nucleotide sequence ID" value="NZ_VFPA01000010.1"/>
</dbReference>
<comment type="caution">
    <text evidence="4">The sequence shown here is derived from an EMBL/GenBank/DDBJ whole genome shotgun (WGS) entry which is preliminary data.</text>
</comment>
<dbReference type="AlphaFoldDB" id="A0A543C218"/>
<dbReference type="InterPro" id="IPR048846">
    <property type="entry name" value="PaaX-like_central"/>
</dbReference>
<dbReference type="InterPro" id="IPR011965">
    <property type="entry name" value="PaaX_trns_reg"/>
</dbReference>
<dbReference type="Pfam" id="PF07848">
    <property type="entry name" value="PaaX"/>
    <property type="match status" value="1"/>
</dbReference>